<protein>
    <submittedName>
        <fullName evidence="6">EGF-like calcium-binding domain-containing protein</fullName>
    </submittedName>
</protein>
<dbReference type="Pfam" id="PF07645">
    <property type="entry name" value="EGF_CA"/>
    <property type="match status" value="1"/>
</dbReference>
<accession>A0A914PYH6</accession>
<dbReference type="SMART" id="SM00135">
    <property type="entry name" value="LY"/>
    <property type="match status" value="3"/>
</dbReference>
<evidence type="ECO:0000313" key="6">
    <source>
        <dbReference type="WBParaSite" id="PDA_v2.g1992.t1"/>
    </source>
</evidence>
<dbReference type="InterPro" id="IPR011042">
    <property type="entry name" value="6-blade_b-propeller_TolB-like"/>
</dbReference>
<dbReference type="InterPro" id="IPR001881">
    <property type="entry name" value="EGF-like_Ca-bd_dom"/>
</dbReference>
<dbReference type="InterPro" id="IPR050778">
    <property type="entry name" value="Cueball_EGF_LRP_Nidogen"/>
</dbReference>
<feature type="repeat" description="LDL-receptor class B" evidence="3">
    <location>
        <begin position="214"/>
        <end position="256"/>
    </location>
</feature>
<dbReference type="GO" id="GO:0060070">
    <property type="term" value="P:canonical Wnt signaling pathway"/>
    <property type="evidence" value="ECO:0007669"/>
    <property type="project" value="TreeGrafter"/>
</dbReference>
<evidence type="ECO:0000256" key="2">
    <source>
        <dbReference type="ARBA" id="ARBA00023157"/>
    </source>
</evidence>
<dbReference type="InterPro" id="IPR000033">
    <property type="entry name" value="LDLR_classB_rpt"/>
</dbReference>
<reference evidence="6" key="1">
    <citation type="submission" date="2022-11" db="UniProtKB">
        <authorList>
            <consortium name="WormBaseParasite"/>
        </authorList>
    </citation>
    <scope>IDENTIFICATION</scope>
</reference>
<keyword evidence="5" id="KW-1185">Reference proteome</keyword>
<evidence type="ECO:0000256" key="3">
    <source>
        <dbReference type="PROSITE-ProRule" id="PRU00461"/>
    </source>
</evidence>
<dbReference type="Proteomes" id="UP000887578">
    <property type="component" value="Unplaced"/>
</dbReference>
<dbReference type="AlphaFoldDB" id="A0A914PYH6"/>
<dbReference type="InterPro" id="IPR000152">
    <property type="entry name" value="EGF-type_Asp/Asn_hydroxyl_site"/>
</dbReference>
<dbReference type="SUPFAM" id="SSF57196">
    <property type="entry name" value="EGF/Laminin"/>
    <property type="match status" value="1"/>
</dbReference>
<dbReference type="GO" id="GO:0005509">
    <property type="term" value="F:calcium ion binding"/>
    <property type="evidence" value="ECO:0007669"/>
    <property type="project" value="InterPro"/>
</dbReference>
<dbReference type="PROSITE" id="PS51120">
    <property type="entry name" value="LDLRB"/>
    <property type="match status" value="1"/>
</dbReference>
<dbReference type="PROSITE" id="PS01187">
    <property type="entry name" value="EGF_CA"/>
    <property type="match status" value="1"/>
</dbReference>
<dbReference type="PANTHER" id="PTHR46513:SF13">
    <property type="entry name" value="EGF-LIKE DOMAIN-CONTAINING PROTEIN"/>
    <property type="match status" value="1"/>
</dbReference>
<evidence type="ECO:0000313" key="5">
    <source>
        <dbReference type="Proteomes" id="UP000887578"/>
    </source>
</evidence>
<dbReference type="GO" id="GO:0005886">
    <property type="term" value="C:plasma membrane"/>
    <property type="evidence" value="ECO:0007669"/>
    <property type="project" value="TreeGrafter"/>
</dbReference>
<feature type="domain" description="EGF-like calcium-binding" evidence="4">
    <location>
        <begin position="66"/>
        <end position="116"/>
    </location>
</feature>
<dbReference type="InterPro" id="IPR049883">
    <property type="entry name" value="NOTCH1_EGF-like"/>
</dbReference>
<dbReference type="SMART" id="SM00179">
    <property type="entry name" value="EGF_CA"/>
    <property type="match status" value="1"/>
</dbReference>
<dbReference type="GO" id="GO:0017147">
    <property type="term" value="F:Wnt-protein binding"/>
    <property type="evidence" value="ECO:0007669"/>
    <property type="project" value="TreeGrafter"/>
</dbReference>
<dbReference type="CDD" id="cd00054">
    <property type="entry name" value="EGF_CA"/>
    <property type="match status" value="1"/>
</dbReference>
<dbReference type="WBParaSite" id="PDA_v2.g1992.t1">
    <property type="protein sequence ID" value="PDA_v2.g1992.t1"/>
    <property type="gene ID" value="PDA_v2.g1992"/>
</dbReference>
<dbReference type="SUPFAM" id="SSF63825">
    <property type="entry name" value="YWTD domain"/>
    <property type="match status" value="1"/>
</dbReference>
<dbReference type="Pfam" id="PF00058">
    <property type="entry name" value="Ldl_recept_b"/>
    <property type="match status" value="1"/>
</dbReference>
<dbReference type="Gene3D" id="2.120.10.30">
    <property type="entry name" value="TolB, C-terminal domain"/>
    <property type="match status" value="1"/>
</dbReference>
<organism evidence="5 6">
    <name type="scientific">Panagrolaimus davidi</name>
    <dbReference type="NCBI Taxonomy" id="227884"/>
    <lineage>
        <taxon>Eukaryota</taxon>
        <taxon>Metazoa</taxon>
        <taxon>Ecdysozoa</taxon>
        <taxon>Nematoda</taxon>
        <taxon>Chromadorea</taxon>
        <taxon>Rhabditida</taxon>
        <taxon>Tylenchina</taxon>
        <taxon>Panagrolaimomorpha</taxon>
        <taxon>Panagrolaimoidea</taxon>
        <taxon>Panagrolaimidae</taxon>
        <taxon>Panagrolaimus</taxon>
    </lineage>
</organism>
<dbReference type="PROSITE" id="PS00010">
    <property type="entry name" value="ASX_HYDROXYL"/>
    <property type="match status" value="1"/>
</dbReference>
<dbReference type="Gene3D" id="2.10.25.10">
    <property type="entry name" value="Laminin"/>
    <property type="match status" value="1"/>
</dbReference>
<proteinExistence type="predicted"/>
<evidence type="ECO:0000256" key="1">
    <source>
        <dbReference type="ARBA" id="ARBA00022536"/>
    </source>
</evidence>
<dbReference type="PANTHER" id="PTHR46513">
    <property type="entry name" value="VITELLOGENIN RECEPTOR-LIKE PROTEIN-RELATED-RELATED"/>
    <property type="match status" value="1"/>
</dbReference>
<dbReference type="InterPro" id="IPR018097">
    <property type="entry name" value="EGF_Ca-bd_CS"/>
</dbReference>
<name>A0A914PYH6_9BILA</name>
<keyword evidence="2" id="KW-1015">Disulfide bond</keyword>
<sequence>MITKTDIPVCNTEKAYKCNDTSCIPLHRLCDYLPENDCQESVCDKKILQCYPNASPYCRCRDTTKDINECDEPGTCDQKCTNLVGTYKCDCYPGFQLTGGKTVDGDGISHPASKCRAVGDDPLLFLSNRAAIRQYNLVTKKYHPLADRLDSAVAMDYWHKNRTLIWSDVSKEQIVICQMHNKTNIFKYDDGKNQILIDKNISTPDGLAVDWVHGLLFWTDTGLDSINVYDLVNNKRRVLFNTSLEEPRAIAVDPTAGLIFWTDWGKFFKLSGAFKQKSIYFRYTKD</sequence>
<dbReference type="GO" id="GO:0042813">
    <property type="term" value="F:Wnt receptor activity"/>
    <property type="evidence" value="ECO:0007669"/>
    <property type="project" value="TreeGrafter"/>
</dbReference>
<evidence type="ECO:0000259" key="4">
    <source>
        <dbReference type="SMART" id="SM00179"/>
    </source>
</evidence>
<keyword evidence="1" id="KW-0245">EGF-like domain</keyword>